<dbReference type="OMA" id="GQPVYCF"/>
<dbReference type="InterPro" id="IPR019438">
    <property type="entry name" value="Q_salvage"/>
</dbReference>
<dbReference type="RefSeq" id="XP_007369032.1">
    <property type="nucleotide sequence ID" value="XM_007368970.1"/>
</dbReference>
<dbReference type="AlphaFoldDB" id="R7SPX6"/>
<protein>
    <recommendedName>
        <fullName evidence="1">Queuosine 5'-phosphate N-glycosylase/hydrolase</fullName>
        <ecNumber evidence="1">3.2.2.-</ecNumber>
    </recommendedName>
    <alternativeName>
        <fullName evidence="1">Queuosine-nucleotide N-glycosylase/hydrolase</fullName>
    </alternativeName>
</protein>
<organism evidence="2 3">
    <name type="scientific">Dichomitus squalens (strain LYAD-421)</name>
    <name type="common">Western red white-rot fungus</name>
    <dbReference type="NCBI Taxonomy" id="732165"/>
    <lineage>
        <taxon>Eukaryota</taxon>
        <taxon>Fungi</taxon>
        <taxon>Dikarya</taxon>
        <taxon>Basidiomycota</taxon>
        <taxon>Agaricomycotina</taxon>
        <taxon>Agaricomycetes</taxon>
        <taxon>Polyporales</taxon>
        <taxon>Polyporaceae</taxon>
        <taxon>Dichomitus</taxon>
    </lineage>
</organism>
<accession>R7SPX6</accession>
<evidence type="ECO:0000313" key="2">
    <source>
        <dbReference type="EMBL" id="EJF58214.1"/>
    </source>
</evidence>
<dbReference type="Proteomes" id="UP000053319">
    <property type="component" value="Unassembled WGS sequence"/>
</dbReference>
<dbReference type="KEGG" id="dsq:DICSQDRAFT_67563"/>
<sequence length="415" mass="45364">MSSELVPFPPSGEYLKAVRESSRAARLKANITISDESIKRFLLSPAFTSTYTRLRAAHGMTLPLNFSSIKEELNILSVLSLLNFGSGYRVPLHIATGRGAFDNIRAFVFGAYISAASAGDHFSAHGMKEITPATVANLMRVMDAIHVERPHEEIPGVTVGELSGPIWEIVQIIAKTLNETGEALVNGGYPDLGSLVFEALGEGEKARKAGRDECEVIVERLVRGIPAFRDMALVQGQPVYCFKKAMLTVHAIALRYKASDTPPVPVPRTDHLPIFSDNVIPSLLVHLGVIDLSTADASLGLQQLFPEAQNPQLLEALLSAAQPVEPVVAKIKSPPKEGPLLTVEQAFVLRAAAIDACELIVQYAKTLDISGAAEDWSWMKDITLPELDAWIWAVAKDRPDYRKLERFALRNTAYF</sequence>
<dbReference type="Pfam" id="PF10343">
    <property type="entry name" value="Q_salvage"/>
    <property type="match status" value="1"/>
</dbReference>
<name>R7SPX6_DICSQ</name>
<dbReference type="OrthoDB" id="416777at2759"/>
<dbReference type="GO" id="GO:0016787">
    <property type="term" value="F:hydrolase activity"/>
    <property type="evidence" value="ECO:0007669"/>
    <property type="project" value="UniProtKB-KW"/>
</dbReference>
<reference evidence="2 3" key="1">
    <citation type="journal article" date="2012" name="Science">
        <title>The Paleozoic origin of enzymatic lignin decomposition reconstructed from 31 fungal genomes.</title>
        <authorList>
            <person name="Floudas D."/>
            <person name="Binder M."/>
            <person name="Riley R."/>
            <person name="Barry K."/>
            <person name="Blanchette R.A."/>
            <person name="Henrissat B."/>
            <person name="Martinez A.T."/>
            <person name="Otillar R."/>
            <person name="Spatafora J.W."/>
            <person name="Yadav J.S."/>
            <person name="Aerts A."/>
            <person name="Benoit I."/>
            <person name="Boyd A."/>
            <person name="Carlson A."/>
            <person name="Copeland A."/>
            <person name="Coutinho P.M."/>
            <person name="de Vries R.P."/>
            <person name="Ferreira P."/>
            <person name="Findley K."/>
            <person name="Foster B."/>
            <person name="Gaskell J."/>
            <person name="Glotzer D."/>
            <person name="Gorecki P."/>
            <person name="Heitman J."/>
            <person name="Hesse C."/>
            <person name="Hori C."/>
            <person name="Igarashi K."/>
            <person name="Jurgens J.A."/>
            <person name="Kallen N."/>
            <person name="Kersten P."/>
            <person name="Kohler A."/>
            <person name="Kuees U."/>
            <person name="Kumar T.K.A."/>
            <person name="Kuo A."/>
            <person name="LaButti K."/>
            <person name="Larrondo L.F."/>
            <person name="Lindquist E."/>
            <person name="Ling A."/>
            <person name="Lombard V."/>
            <person name="Lucas S."/>
            <person name="Lundell T."/>
            <person name="Martin R."/>
            <person name="McLaughlin D.J."/>
            <person name="Morgenstern I."/>
            <person name="Morin E."/>
            <person name="Murat C."/>
            <person name="Nagy L.G."/>
            <person name="Nolan M."/>
            <person name="Ohm R.A."/>
            <person name="Patyshakuliyeva A."/>
            <person name="Rokas A."/>
            <person name="Ruiz-Duenas F.J."/>
            <person name="Sabat G."/>
            <person name="Salamov A."/>
            <person name="Samejima M."/>
            <person name="Schmutz J."/>
            <person name="Slot J.C."/>
            <person name="St John F."/>
            <person name="Stenlid J."/>
            <person name="Sun H."/>
            <person name="Sun S."/>
            <person name="Syed K."/>
            <person name="Tsang A."/>
            <person name="Wiebenga A."/>
            <person name="Young D."/>
            <person name="Pisabarro A."/>
            <person name="Eastwood D.C."/>
            <person name="Martin F."/>
            <person name="Cullen D."/>
            <person name="Grigoriev I.V."/>
            <person name="Hibbett D.S."/>
        </authorList>
    </citation>
    <scope>NUCLEOTIDE SEQUENCE [LARGE SCALE GENOMIC DNA]</scope>
    <source>
        <strain evidence="2 3">LYAD-421 SS1</strain>
    </source>
</reference>
<keyword evidence="1" id="KW-0378">Hydrolase</keyword>
<dbReference type="GeneID" id="18843535"/>
<comment type="function">
    <text evidence="1">Catalyzes the hydrolysis of queuosine 5'-phosphate, releasing the nucleobase queuine (q). Is required for salvage of queuine from exogenous queuosine (Q) that is imported and then converted to queuosine 5'-phosphate intracellularly.</text>
</comment>
<dbReference type="GO" id="GO:0006400">
    <property type="term" value="P:tRNA modification"/>
    <property type="evidence" value="ECO:0007669"/>
    <property type="project" value="TreeGrafter"/>
</dbReference>
<evidence type="ECO:0000256" key="1">
    <source>
        <dbReference type="RuleBase" id="RU365002"/>
    </source>
</evidence>
<dbReference type="EMBL" id="JH719438">
    <property type="protein sequence ID" value="EJF58214.1"/>
    <property type="molecule type" value="Genomic_DNA"/>
</dbReference>
<dbReference type="PANTHER" id="PTHR21314">
    <property type="entry name" value="QUEUOSINE 5'-PHOSPHATE N-GLYCOSYLASE_HYDROLASE-RELATED"/>
    <property type="match status" value="1"/>
</dbReference>
<comment type="catalytic activity">
    <reaction evidence="1">
        <text>queuosine 5'-phosphate + H2O = queuine + D-ribose 5-phosphate</text>
        <dbReference type="Rhea" id="RHEA:75387"/>
        <dbReference type="ChEBI" id="CHEBI:15377"/>
        <dbReference type="ChEBI" id="CHEBI:17433"/>
        <dbReference type="ChEBI" id="CHEBI:78346"/>
        <dbReference type="ChEBI" id="CHEBI:194371"/>
    </reaction>
    <physiologicalReaction direction="left-to-right" evidence="1">
        <dbReference type="Rhea" id="RHEA:75388"/>
    </physiologicalReaction>
</comment>
<dbReference type="PANTHER" id="PTHR21314:SF1">
    <property type="entry name" value="QUEUOSINE SALVAGE PROTEIN"/>
    <property type="match status" value="1"/>
</dbReference>
<proteinExistence type="inferred from homology"/>
<gene>
    <name evidence="2" type="ORF">DICSQDRAFT_67563</name>
</gene>
<evidence type="ECO:0000313" key="3">
    <source>
        <dbReference type="Proteomes" id="UP000053319"/>
    </source>
</evidence>
<comment type="similarity">
    <text evidence="1">Belongs to the QNG1 protein family.</text>
</comment>
<dbReference type="HOGENOM" id="CLU_053189_0_0_1"/>
<dbReference type="EC" id="3.2.2.-" evidence="1"/>